<gene>
    <name evidence="2" type="ORF">M378DRAFT_168037</name>
</gene>
<name>A0A0C2WW36_AMAMK</name>
<dbReference type="HOGENOM" id="CLU_2120499_0_0_1"/>
<sequence length="114" mass="12987">MATKSLQTSLGYRNSYGNSQVMTSKGKEDNMQFPGVPLRHAFPSINHTLSPHQKKSKRQKFLVLSSYRILNGYRAATSSDEVLSREQRSCNRSVNQSKFPFQSTQREWTSIGLD</sequence>
<evidence type="ECO:0000313" key="2">
    <source>
        <dbReference type="EMBL" id="KIL60553.1"/>
    </source>
</evidence>
<dbReference type="Proteomes" id="UP000054549">
    <property type="component" value="Unassembled WGS sequence"/>
</dbReference>
<feature type="region of interest" description="Disordered" evidence="1">
    <location>
        <begin position="1"/>
        <end position="37"/>
    </location>
</feature>
<evidence type="ECO:0000256" key="1">
    <source>
        <dbReference type="SAM" id="MobiDB-lite"/>
    </source>
</evidence>
<keyword evidence="3" id="KW-1185">Reference proteome</keyword>
<dbReference type="InParanoid" id="A0A0C2WW36"/>
<reference evidence="2 3" key="1">
    <citation type="submission" date="2014-04" db="EMBL/GenBank/DDBJ databases">
        <title>Evolutionary Origins and Diversification of the Mycorrhizal Mutualists.</title>
        <authorList>
            <consortium name="DOE Joint Genome Institute"/>
            <consortium name="Mycorrhizal Genomics Consortium"/>
            <person name="Kohler A."/>
            <person name="Kuo A."/>
            <person name="Nagy L.G."/>
            <person name="Floudas D."/>
            <person name="Copeland A."/>
            <person name="Barry K.W."/>
            <person name="Cichocki N."/>
            <person name="Veneault-Fourrey C."/>
            <person name="LaButti K."/>
            <person name="Lindquist E.A."/>
            <person name="Lipzen A."/>
            <person name="Lundell T."/>
            <person name="Morin E."/>
            <person name="Murat C."/>
            <person name="Riley R."/>
            <person name="Ohm R."/>
            <person name="Sun H."/>
            <person name="Tunlid A."/>
            <person name="Henrissat B."/>
            <person name="Grigoriev I.V."/>
            <person name="Hibbett D.S."/>
            <person name="Martin F."/>
        </authorList>
    </citation>
    <scope>NUCLEOTIDE SEQUENCE [LARGE SCALE GENOMIC DNA]</scope>
    <source>
        <strain evidence="2 3">Koide BX008</strain>
    </source>
</reference>
<organism evidence="2 3">
    <name type="scientific">Amanita muscaria (strain Koide BX008)</name>
    <dbReference type="NCBI Taxonomy" id="946122"/>
    <lineage>
        <taxon>Eukaryota</taxon>
        <taxon>Fungi</taxon>
        <taxon>Dikarya</taxon>
        <taxon>Basidiomycota</taxon>
        <taxon>Agaricomycotina</taxon>
        <taxon>Agaricomycetes</taxon>
        <taxon>Agaricomycetidae</taxon>
        <taxon>Agaricales</taxon>
        <taxon>Pluteineae</taxon>
        <taxon>Amanitaceae</taxon>
        <taxon>Amanita</taxon>
    </lineage>
</organism>
<accession>A0A0C2WW36</accession>
<proteinExistence type="predicted"/>
<evidence type="ECO:0000313" key="3">
    <source>
        <dbReference type="Proteomes" id="UP000054549"/>
    </source>
</evidence>
<protein>
    <submittedName>
        <fullName evidence="2">Uncharacterized protein</fullName>
    </submittedName>
</protein>
<dbReference type="EMBL" id="KN818297">
    <property type="protein sequence ID" value="KIL60553.1"/>
    <property type="molecule type" value="Genomic_DNA"/>
</dbReference>
<dbReference type="AlphaFoldDB" id="A0A0C2WW36"/>
<feature type="compositionally biased region" description="Polar residues" evidence="1">
    <location>
        <begin position="1"/>
        <end position="23"/>
    </location>
</feature>